<dbReference type="SUPFAM" id="SSF48403">
    <property type="entry name" value="Ankyrin repeat"/>
    <property type="match status" value="1"/>
</dbReference>
<organism evidence="1 2">
    <name type="scientific">Gibberella subglutinans</name>
    <name type="common">Fusarium subglutinans</name>
    <dbReference type="NCBI Taxonomy" id="42677"/>
    <lineage>
        <taxon>Eukaryota</taxon>
        <taxon>Fungi</taxon>
        <taxon>Dikarya</taxon>
        <taxon>Ascomycota</taxon>
        <taxon>Pezizomycotina</taxon>
        <taxon>Sordariomycetes</taxon>
        <taxon>Hypocreomycetidae</taxon>
        <taxon>Hypocreales</taxon>
        <taxon>Nectriaceae</taxon>
        <taxon>Fusarium</taxon>
        <taxon>Fusarium fujikuroi species complex</taxon>
    </lineage>
</organism>
<comment type="caution">
    <text evidence="1">The sequence shown here is derived from an EMBL/GenBank/DDBJ whole genome shotgun (WGS) entry which is preliminary data.</text>
</comment>
<dbReference type="InterPro" id="IPR036770">
    <property type="entry name" value="Ankyrin_rpt-contain_sf"/>
</dbReference>
<evidence type="ECO:0000313" key="2">
    <source>
        <dbReference type="Proteomes" id="UP000547976"/>
    </source>
</evidence>
<dbReference type="CDD" id="cd09917">
    <property type="entry name" value="F-box_SF"/>
    <property type="match status" value="1"/>
</dbReference>
<protein>
    <recommendedName>
        <fullName evidence="3">F-box domain-containing protein</fullName>
    </recommendedName>
</protein>
<evidence type="ECO:0008006" key="3">
    <source>
        <dbReference type="Google" id="ProtNLM"/>
    </source>
</evidence>
<gene>
    <name evidence="1" type="ORF">FSUBG_1936</name>
</gene>
<dbReference type="Gene3D" id="1.25.40.20">
    <property type="entry name" value="Ankyrin repeat-containing domain"/>
    <property type="match status" value="1"/>
</dbReference>
<dbReference type="AlphaFoldDB" id="A0A8H5QBV1"/>
<dbReference type="EMBL" id="JAAOAV010000016">
    <property type="protein sequence ID" value="KAF5611909.1"/>
    <property type="molecule type" value="Genomic_DNA"/>
</dbReference>
<sequence length="222" mass="25454">MDSHSSNQTQSKLCRLPTEILLEILKAPKRFADKVRLASTCRKLYDLLILDMYCEAGKKFHWEIMTTAAEDGNWRTLARCIEAGAPIDYRPPKRLFRPLVTAITLSRPRTVKWLLNRGANPNSAGYDDKALEAPCPLALAVGYAIRPGILHNHIPRRWKRQGIKIPSYKCHQRNSREIIKALRQAGADEQPLGDTERLHLDSIEAGTFCCSQHKPRLWYQRR</sequence>
<reference evidence="1 2" key="1">
    <citation type="submission" date="2020-05" db="EMBL/GenBank/DDBJ databases">
        <title>Identification and distribution of gene clusters putatively required for synthesis of sphingolipid metabolism inhibitors in phylogenetically diverse species of the filamentous fungus Fusarium.</title>
        <authorList>
            <person name="Kim H.-S."/>
            <person name="Busman M."/>
            <person name="Brown D.W."/>
            <person name="Divon H."/>
            <person name="Uhlig S."/>
            <person name="Proctor R.H."/>
        </authorList>
    </citation>
    <scope>NUCLEOTIDE SEQUENCE [LARGE SCALE GENOMIC DNA]</scope>
    <source>
        <strain evidence="1 2">NRRL 66333</strain>
    </source>
</reference>
<accession>A0A8H5QBV1</accession>
<dbReference type="GeneID" id="59314373"/>
<name>A0A8H5QBV1_GIBSU</name>
<proteinExistence type="predicted"/>
<dbReference type="Proteomes" id="UP000547976">
    <property type="component" value="Unassembled WGS sequence"/>
</dbReference>
<dbReference type="OrthoDB" id="4974265at2759"/>
<keyword evidence="2" id="KW-1185">Reference proteome</keyword>
<dbReference type="RefSeq" id="XP_036542579.1">
    <property type="nucleotide sequence ID" value="XM_036679655.1"/>
</dbReference>
<evidence type="ECO:0000313" key="1">
    <source>
        <dbReference type="EMBL" id="KAF5611909.1"/>
    </source>
</evidence>